<dbReference type="AlphaFoldDB" id="A0A7J6V7B8"/>
<evidence type="ECO:0000313" key="2">
    <source>
        <dbReference type="Proteomes" id="UP000554482"/>
    </source>
</evidence>
<gene>
    <name evidence="1" type="ORF">FRX31_030110</name>
</gene>
<accession>A0A7J6V7B8</accession>
<dbReference type="Proteomes" id="UP000554482">
    <property type="component" value="Unassembled WGS sequence"/>
</dbReference>
<dbReference type="PANTHER" id="PTHR32487:SF0">
    <property type="entry name" value="3-OXO-DELTA(4,5)-STEROID 5-BETA-REDUCTASE"/>
    <property type="match status" value="1"/>
</dbReference>
<dbReference type="EMBL" id="JABWDY010037635">
    <property type="protein sequence ID" value="KAF5180302.1"/>
    <property type="molecule type" value="Genomic_DNA"/>
</dbReference>
<evidence type="ECO:0000313" key="1">
    <source>
        <dbReference type="EMBL" id="KAF5180302.1"/>
    </source>
</evidence>
<comment type="caution">
    <text evidence="1">The sequence shown here is derived from an EMBL/GenBank/DDBJ whole genome shotgun (WGS) entry which is preliminary data.</text>
</comment>
<dbReference type="OrthoDB" id="1731983at2759"/>
<name>A0A7J6V7B8_THATH</name>
<dbReference type="Gene3D" id="3.40.50.720">
    <property type="entry name" value="NAD(P)-binding Rossmann-like Domain"/>
    <property type="match status" value="1"/>
</dbReference>
<protein>
    <submittedName>
        <fullName evidence="1">Delta-4,5-steroid 5-beta-reductase</fullName>
    </submittedName>
</protein>
<proteinExistence type="predicted"/>
<dbReference type="SUPFAM" id="SSF51735">
    <property type="entry name" value="NAD(P)-binding Rossmann-fold domains"/>
    <property type="match status" value="1"/>
</dbReference>
<organism evidence="1 2">
    <name type="scientific">Thalictrum thalictroides</name>
    <name type="common">Rue-anemone</name>
    <name type="synonym">Anemone thalictroides</name>
    <dbReference type="NCBI Taxonomy" id="46969"/>
    <lineage>
        <taxon>Eukaryota</taxon>
        <taxon>Viridiplantae</taxon>
        <taxon>Streptophyta</taxon>
        <taxon>Embryophyta</taxon>
        <taxon>Tracheophyta</taxon>
        <taxon>Spermatophyta</taxon>
        <taxon>Magnoliopsida</taxon>
        <taxon>Ranunculales</taxon>
        <taxon>Ranunculaceae</taxon>
        <taxon>Thalictroideae</taxon>
        <taxon>Thalictrum</taxon>
    </lineage>
</organism>
<sequence>MSSFCHSSSTSSLTFFINKPKNLRMSWWWSGAIGAAKKKIDENELPTKYESVGLVLGVTGIVGNSLAEILPLSDTPGCPWKVYGVARRPRPTWNTDYPIEYIQCNITNKDETLLKLSSLTDITHIFYFYVTWAPCPTKAENCEVNSKMLKNVLQAVIPNAPNFQHI</sequence>
<keyword evidence="2" id="KW-1185">Reference proteome</keyword>
<reference evidence="1 2" key="1">
    <citation type="submission" date="2020-06" db="EMBL/GenBank/DDBJ databases">
        <title>Transcriptomic and genomic resources for Thalictrum thalictroides and T. hernandezii: Facilitating candidate gene discovery in an emerging model plant lineage.</title>
        <authorList>
            <person name="Arias T."/>
            <person name="Riano-Pachon D.M."/>
            <person name="Di Stilio V.S."/>
        </authorList>
    </citation>
    <scope>NUCLEOTIDE SEQUENCE [LARGE SCALE GENOMIC DNA]</scope>
    <source>
        <strain evidence="2">cv. WT478/WT964</strain>
        <tissue evidence="1">Leaves</tissue>
    </source>
</reference>
<dbReference type="InterPro" id="IPR036291">
    <property type="entry name" value="NAD(P)-bd_dom_sf"/>
</dbReference>
<dbReference type="PANTHER" id="PTHR32487">
    <property type="entry name" value="3-OXO-DELTA(4,5)-STEROID 5-BETA-REDUCTASE"/>
    <property type="match status" value="1"/>
</dbReference>